<accession>A0A0F8YDD1</accession>
<dbReference type="Gene3D" id="2.60.40.10">
    <property type="entry name" value="Immunoglobulins"/>
    <property type="match status" value="1"/>
</dbReference>
<gene>
    <name evidence="1" type="ORF">LCGC14_2834210</name>
</gene>
<feature type="non-terminal residue" evidence="1">
    <location>
        <position position="1"/>
    </location>
</feature>
<dbReference type="GO" id="GO:0005509">
    <property type="term" value="F:calcium ion binding"/>
    <property type="evidence" value="ECO:0007669"/>
    <property type="project" value="InterPro"/>
</dbReference>
<evidence type="ECO:0008006" key="2">
    <source>
        <dbReference type="Google" id="ProtNLM"/>
    </source>
</evidence>
<dbReference type="Pfam" id="PF17963">
    <property type="entry name" value="Big_9"/>
    <property type="match status" value="1"/>
</dbReference>
<evidence type="ECO:0000313" key="1">
    <source>
        <dbReference type="EMBL" id="KKK79368.1"/>
    </source>
</evidence>
<sequence>ELLPYGDARRYNVRTSGGWIGHTADPNDNNSPAYSLLHGIDKHYGQSGYEDKWSNTTCFNLDATGKGGVRDFKIMCTDIYCHIKCGKGLYFRTYMVMGTLGDVVATSEQLVDEVDYAWLEFNEMASDFLPLYEITLDGQTTLSATKPDSNATPIAHSYANPVKNSVPLVLMRDVESGTYVLSTDPYAVCGKRAFENLYQPGHSKYETYQDRVIYQPYDGRTEWIGLLGFVIPESKSTDPQEYQYLWEVLGEDILFVPGEKFAADELLIWTGNQSNPGPNNAPAFSDDKIVKPPTDNPADGYVVYSDTIFGSATDPDGDSLTYSKLIGPAWLNIATDGSIYGNPSIYNVGLNTWSVQVSDGNGRTDVATLNITVSTSYDDNNAIVQWGQRDGQGDIITGPMT</sequence>
<reference evidence="1" key="1">
    <citation type="journal article" date="2015" name="Nature">
        <title>Complex archaea that bridge the gap between prokaryotes and eukaryotes.</title>
        <authorList>
            <person name="Spang A."/>
            <person name="Saw J.H."/>
            <person name="Jorgensen S.L."/>
            <person name="Zaremba-Niedzwiedzka K."/>
            <person name="Martijn J."/>
            <person name="Lind A.E."/>
            <person name="van Eijk R."/>
            <person name="Schleper C."/>
            <person name="Guy L."/>
            <person name="Ettema T.J."/>
        </authorList>
    </citation>
    <scope>NUCLEOTIDE SEQUENCE</scope>
</reference>
<comment type="caution">
    <text evidence="1">The sequence shown here is derived from an EMBL/GenBank/DDBJ whole genome shotgun (WGS) entry which is preliminary data.</text>
</comment>
<dbReference type="AlphaFoldDB" id="A0A0F8YDD1"/>
<feature type="non-terminal residue" evidence="1">
    <location>
        <position position="401"/>
    </location>
</feature>
<organism evidence="1">
    <name type="scientific">marine sediment metagenome</name>
    <dbReference type="NCBI Taxonomy" id="412755"/>
    <lineage>
        <taxon>unclassified sequences</taxon>
        <taxon>metagenomes</taxon>
        <taxon>ecological metagenomes</taxon>
    </lineage>
</organism>
<dbReference type="InterPro" id="IPR015919">
    <property type="entry name" value="Cadherin-like_sf"/>
</dbReference>
<protein>
    <recommendedName>
        <fullName evidence="2">Cadherin domain-containing protein</fullName>
    </recommendedName>
</protein>
<dbReference type="SUPFAM" id="SSF49313">
    <property type="entry name" value="Cadherin-like"/>
    <property type="match status" value="1"/>
</dbReference>
<dbReference type="EMBL" id="LAZR01054062">
    <property type="protein sequence ID" value="KKK79368.1"/>
    <property type="molecule type" value="Genomic_DNA"/>
</dbReference>
<name>A0A0F8YDD1_9ZZZZ</name>
<dbReference type="InterPro" id="IPR013783">
    <property type="entry name" value="Ig-like_fold"/>
</dbReference>
<dbReference type="GO" id="GO:0016020">
    <property type="term" value="C:membrane"/>
    <property type="evidence" value="ECO:0007669"/>
    <property type="project" value="InterPro"/>
</dbReference>
<proteinExistence type="predicted"/>